<gene>
    <name evidence="1" type="ORF">SAMN05444359_111103</name>
</gene>
<dbReference type="AlphaFoldDB" id="A0A1H9GTR1"/>
<dbReference type="EMBL" id="FOFB01000011">
    <property type="protein sequence ID" value="SEQ53454.1"/>
    <property type="molecule type" value="Genomic_DNA"/>
</dbReference>
<sequence>MFEAEQGAAAGARKVGGSSVVNTFPPLAPDGNTRGLAKLLAARSLTYFSLFYIFTQNQPLSMTKPKAVKAIKAFTSAVQQEILSSAEAEELINGVHAHFQRITEVSGDDLSIEHLAAIPAAKGKALGLNYAAKCLLDYKRTTKFLRAIVSGIQAAQKKHPGELIRVFYAGCGPYATLMTLSAPLFASDEVQFSLLEINEKSVASAKRLIDALGLSDHVVNFYTADATTFMVPEADSFHMLISETLDAVLFRECYVPILMNLLPQFRKEVMLIPENVVLSLSCLPGPEEGPGAREQEMGEVLNVRKAIASHSGPVPAQLPDKKVDLSLLNRGYTSRLLLDTRVHVREDIWLCRNESPLTLPLEMTIEQPLQKESLVFSYWMEPEVELKCRFE</sequence>
<dbReference type="InParanoid" id="A0A1H9GTR1"/>
<accession>A0A1H9GTR1</accession>
<evidence type="ECO:0000313" key="1">
    <source>
        <dbReference type="EMBL" id="SEQ53454.1"/>
    </source>
</evidence>
<keyword evidence="2" id="KW-1185">Reference proteome</keyword>
<dbReference type="Gene3D" id="3.40.50.150">
    <property type="entry name" value="Vaccinia Virus protein VP39"/>
    <property type="match status" value="1"/>
</dbReference>
<organism evidence="1 2">
    <name type="scientific">Neolewinella agarilytica</name>
    <dbReference type="NCBI Taxonomy" id="478744"/>
    <lineage>
        <taxon>Bacteria</taxon>
        <taxon>Pseudomonadati</taxon>
        <taxon>Bacteroidota</taxon>
        <taxon>Saprospiria</taxon>
        <taxon>Saprospirales</taxon>
        <taxon>Lewinellaceae</taxon>
        <taxon>Neolewinella</taxon>
    </lineage>
</organism>
<dbReference type="Proteomes" id="UP000199021">
    <property type="component" value="Unassembled WGS sequence"/>
</dbReference>
<dbReference type="InterPro" id="IPR029063">
    <property type="entry name" value="SAM-dependent_MTases_sf"/>
</dbReference>
<protein>
    <submittedName>
        <fullName evidence="1">Uncharacterized protein</fullName>
    </submittedName>
</protein>
<reference evidence="2" key="1">
    <citation type="submission" date="2016-10" db="EMBL/GenBank/DDBJ databases">
        <authorList>
            <person name="Varghese N."/>
            <person name="Submissions S."/>
        </authorList>
    </citation>
    <scope>NUCLEOTIDE SEQUENCE [LARGE SCALE GENOMIC DNA]</scope>
    <source>
        <strain evidence="2">DSM 24740</strain>
    </source>
</reference>
<evidence type="ECO:0000313" key="2">
    <source>
        <dbReference type="Proteomes" id="UP000199021"/>
    </source>
</evidence>
<dbReference type="STRING" id="478744.SAMN05444359_111103"/>
<proteinExistence type="predicted"/>
<name>A0A1H9GTR1_9BACT</name>
<dbReference type="SUPFAM" id="SSF53335">
    <property type="entry name" value="S-adenosyl-L-methionine-dependent methyltransferases"/>
    <property type="match status" value="1"/>
</dbReference>